<feature type="domain" description="Helicase ATP-binding" evidence="18">
    <location>
        <begin position="1135"/>
        <end position="1302"/>
    </location>
</feature>
<evidence type="ECO:0000313" key="21">
    <source>
        <dbReference type="WBParaSite" id="ACRNAN_scaffold1640.g16067.t1"/>
    </source>
</evidence>
<evidence type="ECO:0000256" key="14">
    <source>
        <dbReference type="ARBA" id="ARBA00044799"/>
    </source>
</evidence>
<keyword evidence="7" id="KW-0067">ATP-binding</keyword>
<keyword evidence="9" id="KW-0234">DNA repair</keyword>
<keyword evidence="10" id="KW-0413">Isomerase</keyword>
<reference evidence="21" key="1">
    <citation type="submission" date="2022-11" db="UniProtKB">
        <authorList>
            <consortium name="WormBaseParasite"/>
        </authorList>
    </citation>
    <scope>IDENTIFICATION</scope>
</reference>
<dbReference type="FunFam" id="3.40.50.300:FF:000077">
    <property type="entry name" value="Probable DNA repair helicase RAD25"/>
    <property type="match status" value="2"/>
</dbReference>
<evidence type="ECO:0000256" key="17">
    <source>
        <dbReference type="SAM" id="MobiDB-lite"/>
    </source>
</evidence>
<evidence type="ECO:0000256" key="16">
    <source>
        <dbReference type="ARBA" id="ARBA00048988"/>
    </source>
</evidence>
<dbReference type="GO" id="GO:0006367">
    <property type="term" value="P:transcription initiation at RNA polymerase II promoter"/>
    <property type="evidence" value="ECO:0007669"/>
    <property type="project" value="InterPro"/>
</dbReference>
<feature type="region of interest" description="Disordered" evidence="17">
    <location>
        <begin position="1542"/>
        <end position="1602"/>
    </location>
</feature>
<evidence type="ECO:0000256" key="12">
    <source>
        <dbReference type="ARBA" id="ARBA00034617"/>
    </source>
</evidence>
<dbReference type="SMART" id="SM00490">
    <property type="entry name" value="HELICc"/>
    <property type="match status" value="2"/>
</dbReference>
<evidence type="ECO:0000313" key="20">
    <source>
        <dbReference type="Proteomes" id="UP000887540"/>
    </source>
</evidence>
<keyword evidence="20" id="KW-1185">Reference proteome</keyword>
<evidence type="ECO:0000259" key="18">
    <source>
        <dbReference type="PROSITE" id="PS51192"/>
    </source>
</evidence>
<comment type="subcellular location">
    <subcellularLocation>
        <location evidence="1">Nucleus</location>
    </subcellularLocation>
</comment>
<dbReference type="Pfam" id="PF13625">
    <property type="entry name" value="Helicase_C_3"/>
    <property type="match status" value="2"/>
</dbReference>
<evidence type="ECO:0000256" key="5">
    <source>
        <dbReference type="ARBA" id="ARBA00022801"/>
    </source>
</evidence>
<keyword evidence="3" id="KW-0547">Nucleotide-binding</keyword>
<sequence length="1602" mass="183104">MSRRGRKVHVKTDVDFDSEIDEMSRISFTSEKPGTSSGPDVSKAANFRADTVVDVNIDEFGAKDYRKEMPLKVDHASRPLWVAPDGHVFLESFSPVYKHAHDFLIAIAEPICRPEFIHEYQLTAYSLYAAVSIGLQTNDIIEYLDRLSKTALPKGIRQFIELCTLSYGKVKLVLKHNRYFVESRHSDVIQKLLKDKVIQECLVEESAPVSKVIETATKTTDLFPMATSKEEEKKDKTSDESKNIPEDIDQFYEKLTGDDEEEDSQALKNLEVLTFEVKQEAIEVVQKRCIELEYPLLAEYDFRHDTHNPNMGIDLKPATVLRPYQEKSLRKMFGNSRARSGVIVLPCGAGKTLVGVTAATTINKRCLVLATSNVSVEQWRSQFKLWATIQDHQLVRFTRESRDPVPSGANRSKPVVCISTYSMVAYTGKRTYAAEEAMSYIESQEWGLLLLDEVHTIPAKMFRRVLTIVQAHCKLGLTATLVREDDKITDLNFLIGPKIYEANWMELQKAGHIAKVQCAEVWCPMTAEFYSYYLRSSITRRILLSVMNPNKFRICQYLINYHERRNDKIIVFSDNVFALKSYAQSMKKPYLYGETSQAERMQILQNFQYNPRINTIFVSKVADTSFDLPEANVLIQISAHGGSRRQEAQRLGRILRAKKFSTEAFNAYFYSLVSQDTIEMGYSRKRQRFLVNQGYAYKVVNHIPGMEKETLVFQTKDEQLQLLQRVLQASDADAEEEDVKEELLESNRESRISRKETSTASLSGANALSYSQATKRNDALIESINILASKSSRIKQRSRALTENETSAETERLNNELAELYKKQASNAQQLIDTSNKLAFVQKELEKITLEADTVVDVNIDEFGAKDYRKEMPLKVDHASRPLWVTPDGHVFLESFSPVYKHAHDFLIAIAEPICRPELIHEYQLTRYSLYAAVSSGRQTNDIIENLDRLSKTALPKEIRQFIELCTLSYGKVKLVLKHNRYFVESRHSDVIQKLLKDKVIQECLVEESAPVSKVIETATKTTDLFPMATSKEEEKKDKTSDESKNIPEDIDQFYEKLTGDDEEEDSQALKNLEVLTFEVKQEAIEVVQKRCRELDYPLLAEYDFRHDTHNPNMGIDLKPATVLRPYQEKSLRKMFGNSRARSGVIVLPCGAGKTLVGVTAATTINKRCLVLATSNVSVEQWRSQFKLWATIQDHQLVRFTRESRDPVPSGANRSNPVVCISTYSMVAYTGKRTSAAEEAMSYIKSQEWGLLLLDEVHTIPAKMFRMVLTIVQAHCKLGLTATLVREDDKITDLNVLIGPKIYEVNWMELQKAGHIAKVQCAEVWCPMTAEFYSHYLRSSITKRILLSVMNPNKFRICQYLINYHERRNDKIIVFSDNVFALKSYAQAMKKPYLYGETSQDERMQILQNFQHNPRINTIFVSKVADTSFDLPEANVLIQISAHGGSRRQEAQRLGRILRAKKFSTEAFNAYFYSLVSQDTIEMGYSRKRQRFLVNQGYAYKVVNHIPGMEKETLVFQTKDEQLQLLQRVLQASDADAEVLQASDADAEEDVKEELLESNRESRISRKETSTASLSGANAPSYSQATKRSADERHPLFKRFKK</sequence>
<dbReference type="InterPro" id="IPR050615">
    <property type="entry name" value="ATP-dep_DNA_Helicase"/>
</dbReference>
<dbReference type="GO" id="GO:0003677">
    <property type="term" value="F:DNA binding"/>
    <property type="evidence" value="ECO:0007669"/>
    <property type="project" value="UniProtKB-KW"/>
</dbReference>
<dbReference type="InterPro" id="IPR006935">
    <property type="entry name" value="Helicase/UvrB_N"/>
</dbReference>
<dbReference type="InterPro" id="IPR014001">
    <property type="entry name" value="Helicase_ATP-bd"/>
</dbReference>
<evidence type="ECO:0000256" key="11">
    <source>
        <dbReference type="ARBA" id="ARBA00023242"/>
    </source>
</evidence>
<comment type="similarity">
    <text evidence="2">Belongs to the helicase family. RAD25/XPB subfamily.</text>
</comment>
<evidence type="ECO:0000256" key="13">
    <source>
        <dbReference type="ARBA" id="ARBA00034808"/>
    </source>
</evidence>
<evidence type="ECO:0000256" key="6">
    <source>
        <dbReference type="ARBA" id="ARBA00022806"/>
    </source>
</evidence>
<accession>A0A914CZP9</accession>
<dbReference type="Gene3D" id="3.40.50.300">
    <property type="entry name" value="P-loop containing nucleotide triphosphate hydrolases"/>
    <property type="match status" value="4"/>
</dbReference>
<dbReference type="GO" id="GO:0006289">
    <property type="term" value="P:nucleotide-excision repair"/>
    <property type="evidence" value="ECO:0007669"/>
    <property type="project" value="InterPro"/>
</dbReference>
<keyword evidence="6" id="KW-0347">Helicase</keyword>
<dbReference type="InterPro" id="IPR001650">
    <property type="entry name" value="Helicase_C-like"/>
</dbReference>
<dbReference type="GO" id="GO:0043138">
    <property type="term" value="F:3'-5' DNA helicase activity"/>
    <property type="evidence" value="ECO:0007669"/>
    <property type="project" value="UniProtKB-EC"/>
</dbReference>
<dbReference type="GO" id="GO:0097550">
    <property type="term" value="C:transcription preinitiation complex"/>
    <property type="evidence" value="ECO:0007669"/>
    <property type="project" value="TreeGrafter"/>
</dbReference>
<evidence type="ECO:0000256" key="10">
    <source>
        <dbReference type="ARBA" id="ARBA00023235"/>
    </source>
</evidence>
<dbReference type="PANTHER" id="PTHR11274:SF0">
    <property type="entry name" value="GENERAL TRANSCRIPTION AND DNA REPAIR FACTOR IIH HELICASE SUBUNIT XPB"/>
    <property type="match status" value="1"/>
</dbReference>
<dbReference type="WBParaSite" id="ACRNAN_scaffold1640.g16067.t1">
    <property type="protein sequence ID" value="ACRNAN_scaffold1640.g16067.t1"/>
    <property type="gene ID" value="ACRNAN_scaffold1640.g16067"/>
</dbReference>
<dbReference type="SUPFAM" id="SSF52540">
    <property type="entry name" value="P-loop containing nucleoside triphosphate hydrolases"/>
    <property type="match status" value="4"/>
</dbReference>
<evidence type="ECO:0000256" key="2">
    <source>
        <dbReference type="ARBA" id="ARBA00006637"/>
    </source>
</evidence>
<evidence type="ECO:0000256" key="7">
    <source>
        <dbReference type="ARBA" id="ARBA00022840"/>
    </source>
</evidence>
<dbReference type="CDD" id="cd18789">
    <property type="entry name" value="SF2_C_XPB"/>
    <property type="match status" value="2"/>
</dbReference>
<dbReference type="Pfam" id="PF16203">
    <property type="entry name" value="ERCC3_RAD25_C"/>
    <property type="match status" value="2"/>
</dbReference>
<evidence type="ECO:0000256" key="9">
    <source>
        <dbReference type="ARBA" id="ARBA00023204"/>
    </source>
</evidence>
<dbReference type="PROSITE" id="PS51194">
    <property type="entry name" value="HELICASE_CTER"/>
    <property type="match status" value="2"/>
</dbReference>
<evidence type="ECO:0000256" key="8">
    <source>
        <dbReference type="ARBA" id="ARBA00023125"/>
    </source>
</evidence>
<dbReference type="GO" id="GO:0016787">
    <property type="term" value="F:hydrolase activity"/>
    <property type="evidence" value="ECO:0007669"/>
    <property type="project" value="UniProtKB-KW"/>
</dbReference>
<feature type="region of interest" description="Disordered" evidence="17">
    <location>
        <begin position="733"/>
        <end position="758"/>
    </location>
</feature>
<protein>
    <recommendedName>
        <fullName evidence="14">General transcription and DNA repair factor IIH helicase/translocase subunit XPB</fullName>
        <ecNumber evidence="13">5.6.2.4</ecNumber>
    </recommendedName>
    <alternativeName>
        <fullName evidence="15">DNA 3'-5' helicase/translocase XPB</fullName>
    </alternativeName>
</protein>
<dbReference type="InterPro" id="IPR032830">
    <property type="entry name" value="XPB/Ssl2_N"/>
</dbReference>
<evidence type="ECO:0000256" key="3">
    <source>
        <dbReference type="ARBA" id="ARBA00022741"/>
    </source>
</evidence>
<name>A0A914CZP9_9BILA</name>
<feature type="compositionally biased region" description="Polar residues" evidence="17">
    <location>
        <begin position="1570"/>
        <end position="1587"/>
    </location>
</feature>
<dbReference type="FunFam" id="3.40.50.300:FF:000117">
    <property type="entry name" value="Putative DNA repair helicase rad25"/>
    <property type="match status" value="2"/>
</dbReference>
<dbReference type="Pfam" id="PF04851">
    <property type="entry name" value="ResIII"/>
    <property type="match status" value="2"/>
</dbReference>
<dbReference type="CDD" id="cd18029">
    <property type="entry name" value="DEXHc_XPB"/>
    <property type="match status" value="2"/>
</dbReference>
<dbReference type="Proteomes" id="UP000887540">
    <property type="component" value="Unplaced"/>
</dbReference>
<evidence type="ECO:0000256" key="1">
    <source>
        <dbReference type="ARBA" id="ARBA00004123"/>
    </source>
</evidence>
<dbReference type="SMART" id="SM00487">
    <property type="entry name" value="DEXDc"/>
    <property type="match status" value="2"/>
</dbReference>
<feature type="compositionally biased region" description="Basic and acidic residues" evidence="17">
    <location>
        <begin position="1553"/>
        <end position="1569"/>
    </location>
</feature>
<dbReference type="InterPro" id="IPR001161">
    <property type="entry name" value="XPB/Ssl2"/>
</dbReference>
<keyword evidence="4" id="KW-0227">DNA damage</keyword>
<evidence type="ECO:0000256" key="4">
    <source>
        <dbReference type="ARBA" id="ARBA00022763"/>
    </source>
</evidence>
<dbReference type="NCBIfam" id="TIGR00603">
    <property type="entry name" value="rad25"/>
    <property type="match status" value="2"/>
</dbReference>
<dbReference type="InterPro" id="IPR027417">
    <property type="entry name" value="P-loop_NTPase"/>
</dbReference>
<dbReference type="GO" id="GO:0005524">
    <property type="term" value="F:ATP binding"/>
    <property type="evidence" value="ECO:0007669"/>
    <property type="project" value="UniProtKB-KW"/>
</dbReference>
<feature type="domain" description="Helicase ATP-binding" evidence="18">
    <location>
        <begin position="332"/>
        <end position="499"/>
    </location>
</feature>
<keyword evidence="5" id="KW-0378">Hydrolase</keyword>
<keyword evidence="11" id="KW-0539">Nucleus</keyword>
<proteinExistence type="inferred from homology"/>
<organism evidence="20 21">
    <name type="scientific">Acrobeloides nanus</name>
    <dbReference type="NCBI Taxonomy" id="290746"/>
    <lineage>
        <taxon>Eukaryota</taxon>
        <taxon>Metazoa</taxon>
        <taxon>Ecdysozoa</taxon>
        <taxon>Nematoda</taxon>
        <taxon>Chromadorea</taxon>
        <taxon>Rhabditida</taxon>
        <taxon>Tylenchina</taxon>
        <taxon>Cephalobomorpha</taxon>
        <taxon>Cephaloboidea</taxon>
        <taxon>Cephalobidae</taxon>
        <taxon>Acrobeloides</taxon>
    </lineage>
</organism>
<evidence type="ECO:0000259" key="19">
    <source>
        <dbReference type="PROSITE" id="PS51194"/>
    </source>
</evidence>
<feature type="domain" description="Helicase C-terminal" evidence="19">
    <location>
        <begin position="1356"/>
        <end position="1514"/>
    </location>
</feature>
<comment type="catalytic activity">
    <reaction evidence="12">
        <text>Couples ATP hydrolysis with the unwinding of duplex DNA by translocating in the 3'-5' direction.</text>
        <dbReference type="EC" id="5.6.2.4"/>
    </reaction>
</comment>
<evidence type="ECO:0000256" key="15">
    <source>
        <dbReference type="ARBA" id="ARBA00044810"/>
    </source>
</evidence>
<dbReference type="PANTHER" id="PTHR11274">
    <property type="entry name" value="RAD25/XP-B DNA REPAIR HELICASE"/>
    <property type="match status" value="1"/>
</dbReference>
<dbReference type="InterPro" id="IPR032438">
    <property type="entry name" value="ERCC3_RAD25_C"/>
</dbReference>
<feature type="domain" description="Helicase C-terminal" evidence="19">
    <location>
        <begin position="553"/>
        <end position="711"/>
    </location>
</feature>
<keyword evidence="8" id="KW-0238">DNA-binding</keyword>
<comment type="catalytic activity">
    <reaction evidence="16">
        <text>ATP + H2O = ADP + phosphate + H(+)</text>
        <dbReference type="Rhea" id="RHEA:13065"/>
        <dbReference type="ChEBI" id="CHEBI:15377"/>
        <dbReference type="ChEBI" id="CHEBI:15378"/>
        <dbReference type="ChEBI" id="CHEBI:30616"/>
        <dbReference type="ChEBI" id="CHEBI:43474"/>
        <dbReference type="ChEBI" id="CHEBI:456216"/>
        <dbReference type="EC" id="5.6.2.4"/>
    </reaction>
</comment>
<dbReference type="GO" id="GO:0000112">
    <property type="term" value="C:nucleotide-excision repair factor 3 complex"/>
    <property type="evidence" value="ECO:0007669"/>
    <property type="project" value="TreeGrafter"/>
</dbReference>
<dbReference type="GO" id="GO:0005675">
    <property type="term" value="C:transcription factor TFIIH holo complex"/>
    <property type="evidence" value="ECO:0007669"/>
    <property type="project" value="TreeGrafter"/>
</dbReference>
<dbReference type="EC" id="5.6.2.4" evidence="13"/>
<dbReference type="PRINTS" id="PR00851">
    <property type="entry name" value="XRODRMPGMNTB"/>
</dbReference>
<feature type="compositionally biased region" description="Basic and acidic residues" evidence="17">
    <location>
        <begin position="741"/>
        <end position="757"/>
    </location>
</feature>
<dbReference type="PROSITE" id="PS51192">
    <property type="entry name" value="HELICASE_ATP_BIND_1"/>
    <property type="match status" value="2"/>
</dbReference>